<dbReference type="GO" id="GO:0016717">
    <property type="term" value="F:oxidoreductase activity, acting on paired donors, with oxidation of a pair of donors resulting in the reduction of molecular oxygen to two molecules of water"/>
    <property type="evidence" value="ECO:0007669"/>
    <property type="project" value="TreeGrafter"/>
</dbReference>
<name>A0A2I2KYF3_9ACTN</name>
<dbReference type="PANTHER" id="PTHR19353:SF19">
    <property type="entry name" value="DELTA(5) FATTY ACID DESATURASE C-RELATED"/>
    <property type="match status" value="1"/>
</dbReference>
<dbReference type="InterPro" id="IPR012171">
    <property type="entry name" value="Fatty_acid_desaturase"/>
</dbReference>
<feature type="region of interest" description="Disordered" evidence="1">
    <location>
        <begin position="351"/>
        <end position="396"/>
    </location>
</feature>
<gene>
    <name evidence="3" type="primary">desA</name>
    <name evidence="3" type="ORF">FRACA_50082</name>
</gene>
<dbReference type="CDD" id="cd03506">
    <property type="entry name" value="Delta6-FADS-like"/>
    <property type="match status" value="1"/>
</dbReference>
<dbReference type="Pfam" id="PF00487">
    <property type="entry name" value="FA_desaturase"/>
    <property type="match status" value="1"/>
</dbReference>
<proteinExistence type="predicted"/>
<dbReference type="GO" id="GO:0016020">
    <property type="term" value="C:membrane"/>
    <property type="evidence" value="ECO:0007669"/>
    <property type="project" value="TreeGrafter"/>
</dbReference>
<dbReference type="GO" id="GO:0008610">
    <property type="term" value="P:lipid biosynthetic process"/>
    <property type="evidence" value="ECO:0007669"/>
    <property type="project" value="UniProtKB-ARBA"/>
</dbReference>
<organism evidence="3 4">
    <name type="scientific">Frankia canadensis</name>
    <dbReference type="NCBI Taxonomy" id="1836972"/>
    <lineage>
        <taxon>Bacteria</taxon>
        <taxon>Bacillati</taxon>
        <taxon>Actinomycetota</taxon>
        <taxon>Actinomycetes</taxon>
        <taxon>Frankiales</taxon>
        <taxon>Frankiaceae</taxon>
        <taxon>Frankia</taxon>
    </lineage>
</organism>
<keyword evidence="4" id="KW-1185">Reference proteome</keyword>
<evidence type="ECO:0000259" key="2">
    <source>
        <dbReference type="Pfam" id="PF00487"/>
    </source>
</evidence>
<dbReference type="InterPro" id="IPR005804">
    <property type="entry name" value="FA_desaturase_dom"/>
</dbReference>
<dbReference type="Proteomes" id="UP000234331">
    <property type="component" value="Unassembled WGS sequence"/>
</dbReference>
<sequence>MAAPTHLSVRDIEVLGQEFDRLRAEVLASRGPDDARYIRRVIAAQRGLEAGGRMVMFASLLPPAWLTGTTMLALAKILENMEIGHNVLHGQWDWMRDPDIHSTTWEWDSASPASHWKYAHNYVHHTYTNVLGRDRDLGYSLLRVTPEQPWRPVYLAQPLYNLALAVVFEWGIALYDTEIEKSWRREKDLDETLNHLGSALRKAARQGLKDYVVFPLLAGPAFLPVFLGNLTANISRNVWAHTIIFCGHFPDGTRTFTEEEIEGESRGEWYLRQLLGSANISGPAALHLLSGNLSHQIEHHLFPDLPSNRYAQIAPQVRALCERFGLPYTTGSLPRQTANVWRRILRLALPGPTQPATGRTSPEPVIPAAPRESRARGLVEPQTPVPLAAGSRRAAR</sequence>
<dbReference type="OrthoDB" id="104711at2"/>
<dbReference type="EMBL" id="FZMO01000445">
    <property type="protein sequence ID" value="SNQ50694.1"/>
    <property type="molecule type" value="Genomic_DNA"/>
</dbReference>
<dbReference type="AlphaFoldDB" id="A0A2I2KYF3"/>
<evidence type="ECO:0000313" key="3">
    <source>
        <dbReference type="EMBL" id="SNQ50694.1"/>
    </source>
</evidence>
<feature type="domain" description="Fatty acid desaturase" evidence="2">
    <location>
        <begin position="64"/>
        <end position="330"/>
    </location>
</feature>
<accession>A0A2I2KYF3</accession>
<evidence type="ECO:0000256" key="1">
    <source>
        <dbReference type="SAM" id="MobiDB-lite"/>
    </source>
</evidence>
<dbReference type="PANTHER" id="PTHR19353">
    <property type="entry name" value="FATTY ACID DESATURASE 2"/>
    <property type="match status" value="1"/>
</dbReference>
<reference evidence="3 4" key="1">
    <citation type="submission" date="2017-06" db="EMBL/GenBank/DDBJ databases">
        <authorList>
            <person name="Kim H.J."/>
            <person name="Triplett B.A."/>
        </authorList>
    </citation>
    <scope>NUCLEOTIDE SEQUENCE [LARGE SCALE GENOMIC DNA]</scope>
    <source>
        <strain evidence="3">FRACA_ARgP5</strain>
    </source>
</reference>
<evidence type="ECO:0000313" key="4">
    <source>
        <dbReference type="Proteomes" id="UP000234331"/>
    </source>
</evidence>
<protein>
    <submittedName>
        <fullName evidence="3">NADPH-dependent stearoyl-CoA 9-desaturase</fullName>
    </submittedName>
</protein>
<dbReference type="RefSeq" id="WP_101834126.1">
    <property type="nucleotide sequence ID" value="NZ_FZMO01000445.1"/>
</dbReference>